<sequence length="174" mass="20375">MLSMTATSPAINYINDVSMFSPERDINVYLEHIWKSYFADIQPVNEVCIAYCYPWKTRLGVIRMTLDENTSFIGINSLLQVAQVPECVLITTIAHELVHYVHGFGSPRPRLYQHPHANSVVDKELEQRSLGEQLYLCNEWIDKEWYPFYDKQQKAGWVSWLSARYSARRGRRSR</sequence>
<evidence type="ECO:0000313" key="1">
    <source>
        <dbReference type="EMBL" id="GHO53263.1"/>
    </source>
</evidence>
<protein>
    <recommendedName>
        <fullName evidence="3">SprT-like domain-containing protein</fullName>
    </recommendedName>
</protein>
<accession>A0ABQ3UKK3</accession>
<comment type="caution">
    <text evidence="1">The sequence shown here is derived from an EMBL/GenBank/DDBJ whole genome shotgun (WGS) entry which is preliminary data.</text>
</comment>
<proteinExistence type="predicted"/>
<gene>
    <name evidence="1" type="ORF">KSB_17380</name>
</gene>
<organism evidence="1 2">
    <name type="scientific">Ktedonobacter robiniae</name>
    <dbReference type="NCBI Taxonomy" id="2778365"/>
    <lineage>
        <taxon>Bacteria</taxon>
        <taxon>Bacillati</taxon>
        <taxon>Chloroflexota</taxon>
        <taxon>Ktedonobacteria</taxon>
        <taxon>Ktedonobacterales</taxon>
        <taxon>Ktedonobacteraceae</taxon>
        <taxon>Ktedonobacter</taxon>
    </lineage>
</organism>
<dbReference type="Proteomes" id="UP000654345">
    <property type="component" value="Unassembled WGS sequence"/>
</dbReference>
<evidence type="ECO:0000313" key="2">
    <source>
        <dbReference type="Proteomes" id="UP000654345"/>
    </source>
</evidence>
<dbReference type="EMBL" id="BNJG01000001">
    <property type="protein sequence ID" value="GHO53263.1"/>
    <property type="molecule type" value="Genomic_DNA"/>
</dbReference>
<name>A0ABQ3UKK3_9CHLR</name>
<dbReference type="RefSeq" id="WP_201370113.1">
    <property type="nucleotide sequence ID" value="NZ_BNJG01000001.1"/>
</dbReference>
<keyword evidence="2" id="KW-1185">Reference proteome</keyword>
<evidence type="ECO:0008006" key="3">
    <source>
        <dbReference type="Google" id="ProtNLM"/>
    </source>
</evidence>
<reference evidence="1 2" key="1">
    <citation type="journal article" date="2021" name="Int. J. Syst. Evol. Microbiol.">
        <title>Reticulibacter mediterranei gen. nov., sp. nov., within the new family Reticulibacteraceae fam. nov., and Ktedonospora formicarum gen. nov., sp. nov., Ktedonobacter robiniae sp. nov., Dictyobacter formicarum sp. nov. and Dictyobacter arantiisoli sp. nov., belonging to the class Ktedonobacteria.</title>
        <authorList>
            <person name="Yabe S."/>
            <person name="Zheng Y."/>
            <person name="Wang C.M."/>
            <person name="Sakai Y."/>
            <person name="Abe K."/>
            <person name="Yokota A."/>
            <person name="Donadio S."/>
            <person name="Cavaletti L."/>
            <person name="Monciardini P."/>
        </authorList>
    </citation>
    <scope>NUCLEOTIDE SEQUENCE [LARGE SCALE GENOMIC DNA]</scope>
    <source>
        <strain evidence="1 2">SOSP1-30</strain>
    </source>
</reference>